<organism evidence="1">
    <name type="scientific">Octopus bimaculoides</name>
    <name type="common">California two-spotted octopus</name>
    <dbReference type="NCBI Taxonomy" id="37653"/>
    <lineage>
        <taxon>Eukaryota</taxon>
        <taxon>Metazoa</taxon>
        <taxon>Spiralia</taxon>
        <taxon>Lophotrochozoa</taxon>
        <taxon>Mollusca</taxon>
        <taxon>Cephalopoda</taxon>
        <taxon>Coleoidea</taxon>
        <taxon>Octopodiformes</taxon>
        <taxon>Octopoda</taxon>
        <taxon>Incirrata</taxon>
        <taxon>Octopodidae</taxon>
        <taxon>Octopus</taxon>
    </lineage>
</organism>
<sequence>MLYPSVYIACTNNSVGLQILKVFSRENNVLIKLIKYLIIFEVQLAKNIASLFITTNNF</sequence>
<evidence type="ECO:0000313" key="1">
    <source>
        <dbReference type="EMBL" id="KOF98679.1"/>
    </source>
</evidence>
<gene>
    <name evidence="1" type="ORF">OCBIM_22023778mg</name>
</gene>
<dbReference type="EMBL" id="KQ416096">
    <property type="protein sequence ID" value="KOF98679.1"/>
    <property type="molecule type" value="Genomic_DNA"/>
</dbReference>
<accession>A0A0L8IBA5</accession>
<protein>
    <submittedName>
        <fullName evidence="1">Uncharacterized protein</fullName>
    </submittedName>
</protein>
<proteinExistence type="predicted"/>
<dbReference type="AlphaFoldDB" id="A0A0L8IBA5"/>
<reference evidence="1" key="1">
    <citation type="submission" date="2015-07" db="EMBL/GenBank/DDBJ databases">
        <title>MeaNS - Measles Nucleotide Surveillance Program.</title>
        <authorList>
            <person name="Tran T."/>
            <person name="Druce J."/>
        </authorList>
    </citation>
    <scope>NUCLEOTIDE SEQUENCE</scope>
    <source>
        <strain evidence="1">UCB-OBI-ISO-001</strain>
        <tissue evidence="1">Gonad</tissue>
    </source>
</reference>
<name>A0A0L8IBA5_OCTBM</name>